<evidence type="ECO:0000313" key="1">
    <source>
        <dbReference type="EMBL" id="SHJ23727.1"/>
    </source>
</evidence>
<organism evidence="1 2">
    <name type="scientific">Malonomonas rubra DSM 5091</name>
    <dbReference type="NCBI Taxonomy" id="1122189"/>
    <lineage>
        <taxon>Bacteria</taxon>
        <taxon>Pseudomonadati</taxon>
        <taxon>Thermodesulfobacteriota</taxon>
        <taxon>Desulfuromonadia</taxon>
        <taxon>Desulfuromonadales</taxon>
        <taxon>Geopsychrobacteraceae</taxon>
        <taxon>Malonomonas</taxon>
    </lineage>
</organism>
<dbReference type="STRING" id="1122189.SAMN02745165_01898"/>
<evidence type="ECO:0000313" key="2">
    <source>
        <dbReference type="Proteomes" id="UP000184171"/>
    </source>
</evidence>
<proteinExistence type="predicted"/>
<accession>A0A1M6HNE7</accession>
<dbReference type="RefSeq" id="WP_072908215.1">
    <property type="nucleotide sequence ID" value="NZ_FQZT01000005.1"/>
</dbReference>
<dbReference type="Proteomes" id="UP000184171">
    <property type="component" value="Unassembled WGS sequence"/>
</dbReference>
<reference evidence="1 2" key="1">
    <citation type="submission" date="2016-11" db="EMBL/GenBank/DDBJ databases">
        <authorList>
            <person name="Jaros S."/>
            <person name="Januszkiewicz K."/>
            <person name="Wedrychowicz H."/>
        </authorList>
    </citation>
    <scope>NUCLEOTIDE SEQUENCE [LARGE SCALE GENOMIC DNA]</scope>
    <source>
        <strain evidence="1 2">DSM 5091</strain>
    </source>
</reference>
<name>A0A1M6HNE7_MALRU</name>
<dbReference type="EMBL" id="FQZT01000005">
    <property type="protein sequence ID" value="SHJ23727.1"/>
    <property type="molecule type" value="Genomic_DNA"/>
</dbReference>
<protein>
    <submittedName>
        <fullName evidence="1">Uncharacterized protein</fullName>
    </submittedName>
</protein>
<gene>
    <name evidence="1" type="ORF">SAMN02745165_01898</name>
</gene>
<sequence>MAINNLDELRDFYHVWFEYLIRTPAFGVALFEEECLEHNRKLPGKWTDPDGFTWDPYTPENILFLRRYEEWWNRWKLEGWTFELFWNDHWQKLERLYFGVETERSARKCRFLLPAPGTRWGEKMSDSYKKKLNHFVMSRQFSIGQVIRGGMWQSYCGASIIEKGVVVAYDHSSWKGIDLPFEASVKKSWQDYYAKAELRPSNNEFPWSIDNRVPYREMRDCDEERQRLNSDIRFVKEIFNNVENGWFPRAPKKTI</sequence>
<dbReference type="AlphaFoldDB" id="A0A1M6HNE7"/>
<keyword evidence="2" id="KW-1185">Reference proteome</keyword>